<accession>A0A3M7SQD2</accession>
<dbReference type="Proteomes" id="UP000276133">
    <property type="component" value="Unassembled WGS sequence"/>
</dbReference>
<dbReference type="EMBL" id="REGN01000958">
    <property type="protein sequence ID" value="RNA37925.1"/>
    <property type="molecule type" value="Genomic_DNA"/>
</dbReference>
<comment type="caution">
    <text evidence="1">The sequence shown here is derived from an EMBL/GenBank/DDBJ whole genome shotgun (WGS) entry which is preliminary data.</text>
</comment>
<name>A0A3M7SQD2_BRAPC</name>
<dbReference type="AlphaFoldDB" id="A0A3M7SQD2"/>
<reference evidence="1 2" key="1">
    <citation type="journal article" date="2018" name="Sci. Rep.">
        <title>Genomic signatures of local adaptation to the degree of environmental predictability in rotifers.</title>
        <authorList>
            <person name="Franch-Gras L."/>
            <person name="Hahn C."/>
            <person name="Garcia-Roger E.M."/>
            <person name="Carmona M.J."/>
            <person name="Serra M."/>
            <person name="Gomez A."/>
        </authorList>
    </citation>
    <scope>NUCLEOTIDE SEQUENCE [LARGE SCALE GENOMIC DNA]</scope>
    <source>
        <strain evidence="1">HYR1</strain>
    </source>
</reference>
<keyword evidence="2" id="KW-1185">Reference proteome</keyword>
<evidence type="ECO:0000313" key="1">
    <source>
        <dbReference type="EMBL" id="RNA37925.1"/>
    </source>
</evidence>
<protein>
    <submittedName>
        <fullName evidence="1">Uncharacterized protein</fullName>
    </submittedName>
</protein>
<evidence type="ECO:0000313" key="2">
    <source>
        <dbReference type="Proteomes" id="UP000276133"/>
    </source>
</evidence>
<sequence length="60" mass="7031">MSQIIEWDELSSTSIIDRRANHGNDTEDNVDSPNFVSVLLTLLFFPYFAEYKRAAFLRYI</sequence>
<organism evidence="1 2">
    <name type="scientific">Brachionus plicatilis</name>
    <name type="common">Marine rotifer</name>
    <name type="synonym">Brachionus muelleri</name>
    <dbReference type="NCBI Taxonomy" id="10195"/>
    <lineage>
        <taxon>Eukaryota</taxon>
        <taxon>Metazoa</taxon>
        <taxon>Spiralia</taxon>
        <taxon>Gnathifera</taxon>
        <taxon>Rotifera</taxon>
        <taxon>Eurotatoria</taxon>
        <taxon>Monogononta</taxon>
        <taxon>Pseudotrocha</taxon>
        <taxon>Ploima</taxon>
        <taxon>Brachionidae</taxon>
        <taxon>Brachionus</taxon>
    </lineage>
</organism>
<gene>
    <name evidence="1" type="ORF">BpHYR1_001462</name>
</gene>
<proteinExistence type="predicted"/>